<evidence type="ECO:0000313" key="3">
    <source>
        <dbReference type="EMBL" id="GLF97226.1"/>
    </source>
</evidence>
<feature type="compositionally biased region" description="Basic and acidic residues" evidence="1">
    <location>
        <begin position="317"/>
        <end position="339"/>
    </location>
</feature>
<evidence type="ECO:0000256" key="2">
    <source>
        <dbReference type="SAM" id="Phobius"/>
    </source>
</evidence>
<keyword evidence="2" id="KW-0812">Transmembrane</keyword>
<dbReference type="NCBIfam" id="NF038083">
    <property type="entry name" value="CU044_5270_fam"/>
    <property type="match status" value="1"/>
</dbReference>
<feature type="region of interest" description="Disordered" evidence="1">
    <location>
        <begin position="304"/>
        <end position="342"/>
    </location>
</feature>
<dbReference type="Proteomes" id="UP001291653">
    <property type="component" value="Unassembled WGS sequence"/>
</dbReference>
<evidence type="ECO:0000256" key="1">
    <source>
        <dbReference type="SAM" id="MobiDB-lite"/>
    </source>
</evidence>
<feature type="compositionally biased region" description="Polar residues" evidence="1">
    <location>
        <begin position="126"/>
        <end position="146"/>
    </location>
</feature>
<feature type="region of interest" description="Disordered" evidence="1">
    <location>
        <begin position="126"/>
        <end position="154"/>
    </location>
</feature>
<dbReference type="EMBL" id="BSBI01000010">
    <property type="protein sequence ID" value="GLF97226.1"/>
    <property type="molecule type" value="Genomic_DNA"/>
</dbReference>
<evidence type="ECO:0000313" key="4">
    <source>
        <dbReference type="Proteomes" id="UP001291653"/>
    </source>
</evidence>
<name>A0ABQ5P3N9_9ACTN</name>
<dbReference type="RefSeq" id="WP_323449235.1">
    <property type="nucleotide sequence ID" value="NZ_BSBI01000010.1"/>
</dbReference>
<protein>
    <submittedName>
        <fullName evidence="3">CU044_5270 family protein</fullName>
    </submittedName>
</protein>
<dbReference type="InterPro" id="IPR047789">
    <property type="entry name" value="CU044_5270-like"/>
</dbReference>
<keyword evidence="2" id="KW-0472">Membrane</keyword>
<gene>
    <name evidence="3" type="ORF">SYYSPA8_23035</name>
</gene>
<proteinExistence type="predicted"/>
<accession>A0ABQ5P3N9</accession>
<reference evidence="3 4" key="1">
    <citation type="submission" date="2022-10" db="EMBL/GenBank/DDBJ databases">
        <title>Draft genome sequence of Streptomyces sp. YSPA8.</title>
        <authorList>
            <person name="Moriuchi R."/>
            <person name="Dohra H."/>
            <person name="Yamamura H."/>
            <person name="Kodani S."/>
        </authorList>
    </citation>
    <scope>NUCLEOTIDE SEQUENCE [LARGE SCALE GENOMIC DNA]</scope>
    <source>
        <strain evidence="3 4">YSPA8</strain>
    </source>
</reference>
<feature type="transmembrane region" description="Helical" evidence="2">
    <location>
        <begin position="56"/>
        <end position="74"/>
    </location>
</feature>
<keyword evidence="2" id="KW-1133">Transmembrane helix</keyword>
<sequence>MDELNRVRGLRAHPPAPDHAVIAAGRRQLADAIAEDRRTRAGGRYRRRLRRLAGDWRVTALGAATAVALAAVLATQITSETTGQPELPAAGGSGGTAGVLERAAEVVARQPDPPVPAAGQWIYTRSVQSDQPARQRPGTTYQQSLTMPGDGHGEPEHWIPFTLGDGDTRPGTTGALSPYALYEAVAALPEEPLLVVREAREIFPALRKPGDEPGGQFAESPDEHAFRALGEVVASYPLPTASLARVYRALATVPGVVVHEDFVVDAAGRRAIAITRADRADRAATLRSEILIDPRDYRYLGQRTVAGRDAGQDGDGSADRNGGRHADGNGGPETERISEGDVLYSEARIAVAVVDREGQRP</sequence>
<organism evidence="3 4">
    <name type="scientific">Streptomyces yaizuensis</name>
    <dbReference type="NCBI Taxonomy" id="2989713"/>
    <lineage>
        <taxon>Bacteria</taxon>
        <taxon>Bacillati</taxon>
        <taxon>Actinomycetota</taxon>
        <taxon>Actinomycetes</taxon>
        <taxon>Kitasatosporales</taxon>
        <taxon>Streptomycetaceae</taxon>
        <taxon>Streptomyces</taxon>
    </lineage>
</organism>
<comment type="caution">
    <text evidence="3">The sequence shown here is derived from an EMBL/GenBank/DDBJ whole genome shotgun (WGS) entry which is preliminary data.</text>
</comment>
<keyword evidence="4" id="KW-1185">Reference proteome</keyword>